<reference evidence="1 2" key="2">
    <citation type="submission" date="2018-06" db="EMBL/GenBank/DDBJ databases">
        <title>Metagenomic assembly of (sub)arctic Cyanobacteria and their associated microbiome from non-axenic cultures.</title>
        <authorList>
            <person name="Baurain D."/>
        </authorList>
    </citation>
    <scope>NUCLEOTIDE SEQUENCE [LARGE SCALE GENOMIC DNA]</scope>
    <source>
        <strain evidence="1">ULC066bin1</strain>
    </source>
</reference>
<gene>
    <name evidence="1" type="ORF">DCF19_09145</name>
</gene>
<dbReference type="Proteomes" id="UP000249467">
    <property type="component" value="Unassembled WGS sequence"/>
</dbReference>
<dbReference type="EMBL" id="QBML01000010">
    <property type="protein sequence ID" value="PZO41713.1"/>
    <property type="molecule type" value="Genomic_DNA"/>
</dbReference>
<evidence type="ECO:0000313" key="2">
    <source>
        <dbReference type="Proteomes" id="UP000249467"/>
    </source>
</evidence>
<organism evidence="1 2">
    <name type="scientific">Pseudanabaena frigida</name>
    <dbReference type="NCBI Taxonomy" id="945775"/>
    <lineage>
        <taxon>Bacteria</taxon>
        <taxon>Bacillati</taxon>
        <taxon>Cyanobacteriota</taxon>
        <taxon>Cyanophyceae</taxon>
        <taxon>Pseudanabaenales</taxon>
        <taxon>Pseudanabaenaceae</taxon>
        <taxon>Pseudanabaena</taxon>
    </lineage>
</organism>
<proteinExistence type="predicted"/>
<name>A0A2W4W9F1_9CYAN</name>
<dbReference type="AlphaFoldDB" id="A0A2W4W9F1"/>
<evidence type="ECO:0000313" key="1">
    <source>
        <dbReference type="EMBL" id="PZO41713.1"/>
    </source>
</evidence>
<reference evidence="1 2" key="1">
    <citation type="submission" date="2018-04" db="EMBL/GenBank/DDBJ databases">
        <authorList>
            <person name="Go L.Y."/>
            <person name="Mitchell J.A."/>
        </authorList>
    </citation>
    <scope>NUCLEOTIDE SEQUENCE [LARGE SCALE GENOMIC DNA]</scope>
    <source>
        <strain evidence="1">ULC066bin1</strain>
    </source>
</reference>
<accession>A0A2W4W9F1</accession>
<protein>
    <submittedName>
        <fullName evidence="1">Uncharacterized protein</fullName>
    </submittedName>
</protein>
<comment type="caution">
    <text evidence="1">The sequence shown here is derived from an EMBL/GenBank/DDBJ whole genome shotgun (WGS) entry which is preliminary data.</text>
</comment>
<sequence>MSTNKDLETDPHIATSYLAISNFQLFNHKKLISYLFMFAQFRSQYPQGRIQTEMLPKIDGLHAFRAIVSEGDAIMGTATAVDSDLEIAEDRAVKRALTIAGISFDNAFDNSFGGYNGRSPMLTQVSREPSTVNSLPSANLNTLGSLESRSDLHQVMHTTHTIQSEPASDYASEYGANEYTPETNFHYASNEEIAAKPRQAETTAAPIKSSTPQITPEPVDLSDAISKIDVEMERLRWTKTQGRDYLVRTFDKKSRQQLTNDELLQFLSHLKSLPTPHRQSASDDFF</sequence>